<feature type="region of interest" description="Disordered" evidence="1">
    <location>
        <begin position="198"/>
        <end position="240"/>
    </location>
</feature>
<proteinExistence type="predicted"/>
<feature type="region of interest" description="Disordered" evidence="1">
    <location>
        <begin position="1"/>
        <end position="57"/>
    </location>
</feature>
<evidence type="ECO:0000256" key="1">
    <source>
        <dbReference type="SAM" id="MobiDB-lite"/>
    </source>
</evidence>
<accession>A0A2J6QG90</accession>
<feature type="compositionally biased region" description="Polar residues" evidence="1">
    <location>
        <begin position="13"/>
        <end position="28"/>
    </location>
</feature>
<feature type="compositionally biased region" description="Basic residues" evidence="1">
    <location>
        <begin position="207"/>
        <end position="233"/>
    </location>
</feature>
<feature type="compositionally biased region" description="Pro residues" evidence="1">
    <location>
        <begin position="116"/>
        <end position="138"/>
    </location>
</feature>
<evidence type="ECO:0000313" key="2">
    <source>
        <dbReference type="EMBL" id="PMD25293.1"/>
    </source>
</evidence>
<gene>
    <name evidence="2" type="ORF">NA56DRAFT_430384</name>
</gene>
<dbReference type="Proteomes" id="UP000235672">
    <property type="component" value="Unassembled WGS sequence"/>
</dbReference>
<sequence>MPQDCPGMHHQGSIATKMQTSQELQARTGQKEIGNAITRPLKIRQWRPPPQQREPGSFEFVFYAGPSLNSESIDPYPGLKDPASWRIPKKEATPRQDLIVPTGHFIATRKDISPNQGPPAPPLAPPPPTPPAPAPAPSLVPTHQAPISMIQKEEVDEEDTRINYIRPIPPERLKALQAQIEEDVDSDALAEQQLVTEYQRRLNSTRPKSKKPRGKGTKKVRHGILRRDIRGKRKNDSQSTCEEDLIALATEALLTSKLAGLADGKPPP</sequence>
<protein>
    <submittedName>
        <fullName evidence="2">Uncharacterized protein</fullName>
    </submittedName>
</protein>
<dbReference type="AlphaFoldDB" id="A0A2J6QG90"/>
<reference evidence="2 3" key="1">
    <citation type="submission" date="2016-05" db="EMBL/GenBank/DDBJ databases">
        <title>A degradative enzymes factory behind the ericoid mycorrhizal symbiosis.</title>
        <authorList>
            <consortium name="DOE Joint Genome Institute"/>
            <person name="Martino E."/>
            <person name="Morin E."/>
            <person name="Grelet G."/>
            <person name="Kuo A."/>
            <person name="Kohler A."/>
            <person name="Daghino S."/>
            <person name="Barry K."/>
            <person name="Choi C."/>
            <person name="Cichocki N."/>
            <person name="Clum A."/>
            <person name="Copeland A."/>
            <person name="Hainaut M."/>
            <person name="Haridas S."/>
            <person name="Labutti K."/>
            <person name="Lindquist E."/>
            <person name="Lipzen A."/>
            <person name="Khouja H.-R."/>
            <person name="Murat C."/>
            <person name="Ohm R."/>
            <person name="Olson A."/>
            <person name="Spatafora J."/>
            <person name="Veneault-Fourrey C."/>
            <person name="Henrissat B."/>
            <person name="Grigoriev I."/>
            <person name="Martin F."/>
            <person name="Perotto S."/>
        </authorList>
    </citation>
    <scope>NUCLEOTIDE SEQUENCE [LARGE SCALE GENOMIC DNA]</scope>
    <source>
        <strain evidence="2 3">UAMH 7357</strain>
    </source>
</reference>
<feature type="region of interest" description="Disordered" evidence="1">
    <location>
        <begin position="69"/>
        <end position="142"/>
    </location>
</feature>
<dbReference type="EMBL" id="KZ613470">
    <property type="protein sequence ID" value="PMD25293.1"/>
    <property type="molecule type" value="Genomic_DNA"/>
</dbReference>
<evidence type="ECO:0000313" key="3">
    <source>
        <dbReference type="Proteomes" id="UP000235672"/>
    </source>
</evidence>
<keyword evidence="3" id="KW-1185">Reference proteome</keyword>
<organism evidence="2 3">
    <name type="scientific">Hyaloscypha hepaticicola</name>
    <dbReference type="NCBI Taxonomy" id="2082293"/>
    <lineage>
        <taxon>Eukaryota</taxon>
        <taxon>Fungi</taxon>
        <taxon>Dikarya</taxon>
        <taxon>Ascomycota</taxon>
        <taxon>Pezizomycotina</taxon>
        <taxon>Leotiomycetes</taxon>
        <taxon>Helotiales</taxon>
        <taxon>Hyaloscyphaceae</taxon>
        <taxon>Hyaloscypha</taxon>
    </lineage>
</organism>
<name>A0A2J6QG90_9HELO</name>